<dbReference type="AlphaFoldDB" id="A0A371RH83"/>
<reference evidence="1 2" key="1">
    <citation type="submission" date="2018-08" db="EMBL/GenBank/DDBJ databases">
        <title>Parvularcula sp. SM1705, isolated from surface water of the South Sea China.</title>
        <authorList>
            <person name="Sun L."/>
        </authorList>
    </citation>
    <scope>NUCLEOTIDE SEQUENCE [LARGE SCALE GENOMIC DNA]</scope>
    <source>
        <strain evidence="1 2">SM1705</strain>
    </source>
</reference>
<keyword evidence="2" id="KW-1185">Reference proteome</keyword>
<dbReference type="PANTHER" id="PTHR48228:SF4">
    <property type="entry name" value="BLR3030 PROTEIN"/>
    <property type="match status" value="1"/>
</dbReference>
<dbReference type="Pfam" id="PF02515">
    <property type="entry name" value="CoA_transf_3"/>
    <property type="match status" value="1"/>
</dbReference>
<dbReference type="RefSeq" id="WP_116391450.1">
    <property type="nucleotide sequence ID" value="NZ_QUQO01000001.1"/>
</dbReference>
<proteinExistence type="predicted"/>
<gene>
    <name evidence="1" type="ORF">DX908_05700</name>
</gene>
<dbReference type="GO" id="GO:0016740">
    <property type="term" value="F:transferase activity"/>
    <property type="evidence" value="ECO:0007669"/>
    <property type="project" value="UniProtKB-KW"/>
</dbReference>
<comment type="caution">
    <text evidence="1">The sequence shown here is derived from an EMBL/GenBank/DDBJ whole genome shotgun (WGS) entry which is preliminary data.</text>
</comment>
<dbReference type="Gene3D" id="3.40.50.10540">
    <property type="entry name" value="Crotonobetainyl-coa:carnitine coa-transferase, domain 1"/>
    <property type="match status" value="1"/>
</dbReference>
<dbReference type="EMBL" id="QUQO01000001">
    <property type="protein sequence ID" value="RFB04817.1"/>
    <property type="molecule type" value="Genomic_DNA"/>
</dbReference>
<protein>
    <submittedName>
        <fullName evidence="1">Acyl-CoA transferase</fullName>
    </submittedName>
</protein>
<dbReference type="OrthoDB" id="9806585at2"/>
<dbReference type="InterPro" id="IPR003673">
    <property type="entry name" value="CoA-Trfase_fam_III"/>
</dbReference>
<accession>A0A371RH83</accession>
<evidence type="ECO:0000313" key="2">
    <source>
        <dbReference type="Proteomes" id="UP000264589"/>
    </source>
</evidence>
<dbReference type="Proteomes" id="UP000264589">
    <property type="component" value="Unassembled WGS sequence"/>
</dbReference>
<dbReference type="InParanoid" id="A0A371RH83"/>
<dbReference type="SUPFAM" id="SSF89796">
    <property type="entry name" value="CoA-transferase family III (CaiB/BaiF)"/>
    <property type="match status" value="2"/>
</dbReference>
<dbReference type="InterPro" id="IPR023606">
    <property type="entry name" value="CoA-Trfase_III_dom_1_sf"/>
</dbReference>
<name>A0A371RH83_9PROT</name>
<dbReference type="PANTHER" id="PTHR48228">
    <property type="entry name" value="SUCCINYL-COA--D-CITRAMALATE COA-TRANSFERASE"/>
    <property type="match status" value="1"/>
</dbReference>
<sequence>MREISDALGLEISPRVTGSGQLPSCYAVTDLAVHSFAAIGTALAGLMMEMGLTREPAPVTVDRRLASLWFGFSIHPQGWELPPVWDPMAGDYETIDGWIRLHTNLPHHRQAALRVLGTEPTRDSTAPAVREWQKDDLEAAIVAQGGVAAAMHSRAEWQANPQGMAVAAEPLIGWSDPVQSAPRQWEGTADRPLKGLRILDLTRVLAGPVATRTLAGYGAEVLRIDPPGWDEANVIPEVTLGKRCAHLDLKTPQGREILEDLLSQADILVHGYRPGALEALGLDASRRRLLSPGLIEITLDAYGWTGPWAGRRGFDSLVQMSSGIADQGMNWASTDKPHPLPCQALDFATGYLMAAAAMVALRKSLSGSVHSARFSLARTAELLASYPAPEIQTFPMSSSTDDLDEKIEETSWGPAKRLRPPLHGSGLIWGWDRQATELGASLPQWAGRTP</sequence>
<evidence type="ECO:0000313" key="1">
    <source>
        <dbReference type="EMBL" id="RFB04817.1"/>
    </source>
</evidence>
<keyword evidence="1" id="KW-0808">Transferase</keyword>
<organism evidence="1 2">
    <name type="scientific">Parvularcula marina</name>
    <dbReference type="NCBI Taxonomy" id="2292771"/>
    <lineage>
        <taxon>Bacteria</taxon>
        <taxon>Pseudomonadati</taxon>
        <taxon>Pseudomonadota</taxon>
        <taxon>Alphaproteobacteria</taxon>
        <taxon>Parvularculales</taxon>
        <taxon>Parvularculaceae</taxon>
        <taxon>Parvularcula</taxon>
    </lineage>
</organism>
<dbReference type="InterPro" id="IPR050509">
    <property type="entry name" value="CoA-transferase_III"/>
</dbReference>